<sequence length="326" mass="35816">MFALLNRTPFSVSHTIYPNAEGVDTLQIVVRARFELGGALTLTEQQPEPIDKDVYWGEPDSSSMRFSSDYLLPKVCTDILINGNAVAPDGIETRSMKARLRIGAISHEISVVGDRFWEAGEITSAAPFVTMPLCYENSFGGLCSGAPEERFASNPVGKGYFRGKHPPDGLPLPNIERVGSEITEPKHKPVPAGCGAIAPGWEPRASLAGTFDECWQRERAPFLPLDYDPRFANVAIPDLRYPGFISGGEPIELCGLTANGVIAAQIPFVKLSAVLELARGQEILPFNCETIHIEADEYRFSLVWKAVYVAPRCQEYIRSAEVKMVK</sequence>
<dbReference type="HOGENOM" id="CLU_045796_0_0_6"/>
<name>C5BTZ1_TERTT</name>
<dbReference type="KEGG" id="ttu:TERTU_1642"/>
<evidence type="ECO:0000313" key="3">
    <source>
        <dbReference type="Proteomes" id="UP000009080"/>
    </source>
</evidence>
<organism evidence="2 3">
    <name type="scientific">Teredinibacter turnerae (strain ATCC 39867 / T7901)</name>
    <dbReference type="NCBI Taxonomy" id="377629"/>
    <lineage>
        <taxon>Bacteria</taxon>
        <taxon>Pseudomonadati</taxon>
        <taxon>Pseudomonadota</taxon>
        <taxon>Gammaproteobacteria</taxon>
        <taxon>Cellvibrionales</taxon>
        <taxon>Cellvibrionaceae</taxon>
        <taxon>Teredinibacter</taxon>
    </lineage>
</organism>
<dbReference type="OrthoDB" id="5290767at2"/>
<evidence type="ECO:0000313" key="2">
    <source>
        <dbReference type="EMBL" id="ACR13914.1"/>
    </source>
</evidence>
<dbReference type="InterPro" id="IPR018683">
    <property type="entry name" value="DUF2169"/>
</dbReference>
<dbReference type="AlphaFoldDB" id="C5BTZ1"/>
<proteinExistence type="predicted"/>
<dbReference type="eggNOG" id="COG5351">
    <property type="taxonomic scope" value="Bacteria"/>
</dbReference>
<gene>
    <name evidence="2" type="ordered locus">TERTU_1642</name>
</gene>
<dbReference type="Proteomes" id="UP000009080">
    <property type="component" value="Chromosome"/>
</dbReference>
<dbReference type="Pfam" id="PF09937">
    <property type="entry name" value="DUF2169"/>
    <property type="match status" value="1"/>
</dbReference>
<accession>C5BTZ1</accession>
<dbReference type="STRING" id="377629.TERTU_1642"/>
<feature type="domain" description="DUF2169" evidence="1">
    <location>
        <begin position="22"/>
        <end position="305"/>
    </location>
</feature>
<dbReference type="EMBL" id="CP001614">
    <property type="protein sequence ID" value="ACR13914.1"/>
    <property type="molecule type" value="Genomic_DNA"/>
</dbReference>
<evidence type="ECO:0000259" key="1">
    <source>
        <dbReference type="Pfam" id="PF09937"/>
    </source>
</evidence>
<reference evidence="2 3" key="1">
    <citation type="journal article" date="2009" name="PLoS ONE">
        <title>The complete genome of Teredinibacter turnerae T7901: an intracellular endosymbiont of marine wood-boring bivalves (shipworms).</title>
        <authorList>
            <person name="Yang J.C."/>
            <person name="Madupu R."/>
            <person name="Durkin A.S."/>
            <person name="Ekborg N.A."/>
            <person name="Pedamallu C.S."/>
            <person name="Hostetler J.B."/>
            <person name="Radune D."/>
            <person name="Toms B.S."/>
            <person name="Henrissat B."/>
            <person name="Coutinho P.M."/>
            <person name="Schwarz S."/>
            <person name="Field L."/>
            <person name="Trindade-Silva A.E."/>
            <person name="Soares C.A.G."/>
            <person name="Elshahawi S."/>
            <person name="Hanora A."/>
            <person name="Schmidt E.W."/>
            <person name="Haygood M.G."/>
            <person name="Posfai J."/>
            <person name="Benner J."/>
            <person name="Madinger C."/>
            <person name="Nove J."/>
            <person name="Anton B."/>
            <person name="Chaudhary K."/>
            <person name="Foster J."/>
            <person name="Holman A."/>
            <person name="Kumar S."/>
            <person name="Lessard P.A."/>
            <person name="Luyten Y.A."/>
            <person name="Slatko B."/>
            <person name="Wood N."/>
            <person name="Wu B."/>
            <person name="Teplitski M."/>
            <person name="Mougous J.D."/>
            <person name="Ward N."/>
            <person name="Eisen J.A."/>
            <person name="Badger J.H."/>
            <person name="Distel D.L."/>
        </authorList>
    </citation>
    <scope>NUCLEOTIDE SEQUENCE [LARGE SCALE GENOMIC DNA]</scope>
    <source>
        <strain evidence="3">ATCC 39867 / T7901</strain>
    </source>
</reference>
<keyword evidence="3" id="KW-1185">Reference proteome</keyword>
<protein>
    <recommendedName>
        <fullName evidence="1">DUF2169 domain-containing protein</fullName>
    </recommendedName>
</protein>
<dbReference type="RefSeq" id="WP_015820029.1">
    <property type="nucleotide sequence ID" value="NC_012997.1"/>
</dbReference>